<keyword evidence="9 10" id="KW-0472">Membrane</keyword>
<dbReference type="Proteomes" id="UP000468901">
    <property type="component" value="Unassembled WGS sequence"/>
</dbReference>
<feature type="transmembrane region" description="Helical" evidence="10">
    <location>
        <begin position="29"/>
        <end position="49"/>
    </location>
</feature>
<dbReference type="EMBL" id="WESC01000013">
    <property type="protein sequence ID" value="KAB7739096.1"/>
    <property type="molecule type" value="Genomic_DNA"/>
</dbReference>
<comment type="similarity">
    <text evidence="3 10">Belongs to the FliL family.</text>
</comment>
<dbReference type="GO" id="GO:0005886">
    <property type="term" value="C:plasma membrane"/>
    <property type="evidence" value="ECO:0007669"/>
    <property type="project" value="UniProtKB-SubCell"/>
</dbReference>
<keyword evidence="6 10" id="KW-0812">Transmembrane</keyword>
<keyword evidence="8 10" id="KW-1133">Transmembrane helix</keyword>
<gene>
    <name evidence="11" type="ORF">F2P47_13895</name>
</gene>
<keyword evidence="12" id="KW-1185">Reference proteome</keyword>
<dbReference type="InterPro" id="IPR005503">
    <property type="entry name" value="FliL"/>
</dbReference>
<comment type="caution">
    <text evidence="11">The sequence shown here is derived from an EMBL/GenBank/DDBJ whole genome shotgun (WGS) entry which is preliminary data.</text>
</comment>
<keyword evidence="4" id="KW-1003">Cell membrane</keyword>
<dbReference type="RefSeq" id="WP_152216979.1">
    <property type="nucleotide sequence ID" value="NZ_JBAQYD010000126.1"/>
</dbReference>
<keyword evidence="11" id="KW-0966">Cell projection</keyword>
<evidence type="ECO:0000256" key="4">
    <source>
        <dbReference type="ARBA" id="ARBA00022475"/>
    </source>
</evidence>
<evidence type="ECO:0000256" key="6">
    <source>
        <dbReference type="ARBA" id="ARBA00022692"/>
    </source>
</evidence>
<evidence type="ECO:0000256" key="7">
    <source>
        <dbReference type="ARBA" id="ARBA00022779"/>
    </source>
</evidence>
<protein>
    <recommendedName>
        <fullName evidence="10">Flagellar protein FliL</fullName>
    </recommendedName>
</protein>
<evidence type="ECO:0000256" key="5">
    <source>
        <dbReference type="ARBA" id="ARBA00022500"/>
    </source>
</evidence>
<evidence type="ECO:0000313" key="11">
    <source>
        <dbReference type="EMBL" id="KAB7739096.1"/>
    </source>
</evidence>
<sequence length="164" mass="17592">MAAAISADASGDEAEAAVPAKRKLSGRVLVLYIVVPLLLLGGAGAGVYFSGLLGGGENAKPVVAEPVFYDLPDFLVNLSGPAPQHFLKMKVSLQVTDKEAVKRLDAELPRVLDGFQTFLRELRPEDLEGSAGMARVKEELLRRITLAIQPPIVSDILFKEVIVQ</sequence>
<evidence type="ECO:0000256" key="2">
    <source>
        <dbReference type="ARBA" id="ARBA00004162"/>
    </source>
</evidence>
<dbReference type="GO" id="GO:0006935">
    <property type="term" value="P:chemotaxis"/>
    <property type="evidence" value="ECO:0007669"/>
    <property type="project" value="UniProtKB-KW"/>
</dbReference>
<comment type="subcellular location">
    <subcellularLocation>
        <location evidence="10">Cell inner membrane</location>
    </subcellularLocation>
    <subcellularLocation>
        <location evidence="2">Cell membrane</location>
        <topology evidence="2">Single-pass membrane protein</topology>
    </subcellularLocation>
</comment>
<evidence type="ECO:0000256" key="8">
    <source>
        <dbReference type="ARBA" id="ARBA00022989"/>
    </source>
</evidence>
<dbReference type="GO" id="GO:0009425">
    <property type="term" value="C:bacterial-type flagellum basal body"/>
    <property type="evidence" value="ECO:0007669"/>
    <property type="project" value="InterPro"/>
</dbReference>
<reference evidence="11 12" key="1">
    <citation type="submission" date="2019-09" db="EMBL/GenBank/DDBJ databases">
        <title>Parvibaculum sedimenti sp. nov., isolated from sediment.</title>
        <authorList>
            <person name="Wang Y."/>
        </authorList>
    </citation>
    <scope>NUCLEOTIDE SEQUENCE [LARGE SCALE GENOMIC DNA]</scope>
    <source>
        <strain evidence="11 12">HXT-9</strain>
    </source>
</reference>
<dbReference type="GO" id="GO:0071978">
    <property type="term" value="P:bacterial-type flagellum-dependent swarming motility"/>
    <property type="evidence" value="ECO:0007669"/>
    <property type="project" value="TreeGrafter"/>
</dbReference>
<comment type="function">
    <text evidence="1 10">Controls the rotational direction of flagella during chemotaxis.</text>
</comment>
<keyword evidence="5 10" id="KW-0145">Chemotaxis</keyword>
<evidence type="ECO:0000256" key="1">
    <source>
        <dbReference type="ARBA" id="ARBA00002254"/>
    </source>
</evidence>
<evidence type="ECO:0000256" key="10">
    <source>
        <dbReference type="RuleBase" id="RU364125"/>
    </source>
</evidence>
<evidence type="ECO:0000256" key="9">
    <source>
        <dbReference type="ARBA" id="ARBA00023136"/>
    </source>
</evidence>
<name>A0A6N6VJJ4_9HYPH</name>
<dbReference type="PANTHER" id="PTHR35091:SF2">
    <property type="entry name" value="FLAGELLAR PROTEIN FLIL"/>
    <property type="match status" value="1"/>
</dbReference>
<proteinExistence type="inferred from homology"/>
<dbReference type="PANTHER" id="PTHR35091">
    <property type="entry name" value="FLAGELLAR PROTEIN FLIL"/>
    <property type="match status" value="1"/>
</dbReference>
<dbReference type="Pfam" id="PF03748">
    <property type="entry name" value="FliL"/>
    <property type="match status" value="1"/>
</dbReference>
<keyword evidence="7 10" id="KW-0283">Flagellar rotation</keyword>
<accession>A0A6N6VJJ4</accession>
<evidence type="ECO:0000256" key="3">
    <source>
        <dbReference type="ARBA" id="ARBA00008281"/>
    </source>
</evidence>
<keyword evidence="10" id="KW-0997">Cell inner membrane</keyword>
<evidence type="ECO:0000313" key="12">
    <source>
        <dbReference type="Proteomes" id="UP000468901"/>
    </source>
</evidence>
<organism evidence="11 12">
    <name type="scientific">Parvibaculum sedimenti</name>
    <dbReference type="NCBI Taxonomy" id="2608632"/>
    <lineage>
        <taxon>Bacteria</taxon>
        <taxon>Pseudomonadati</taxon>
        <taxon>Pseudomonadota</taxon>
        <taxon>Alphaproteobacteria</taxon>
        <taxon>Hyphomicrobiales</taxon>
        <taxon>Parvibaculaceae</taxon>
        <taxon>Parvibaculum</taxon>
    </lineage>
</organism>
<keyword evidence="11" id="KW-0969">Cilium</keyword>
<keyword evidence="11" id="KW-0282">Flagellum</keyword>
<dbReference type="AlphaFoldDB" id="A0A6N6VJJ4"/>